<reference evidence="1 2" key="1">
    <citation type="journal article" date="2009" name="Curr. Microbiol.">
        <title>Molecular cloning and expression of a novel cholinephosphotransferase involved in glycoglycerophospholipid biosynthesis of Mycoplasma fermentans.</title>
        <authorList>
            <person name="Ishida N."/>
            <person name="Irikura D."/>
            <person name="Matsuda K."/>
            <person name="Sato S."/>
            <person name="Asano K."/>
        </authorList>
    </citation>
    <scope>NUCLEOTIDE SEQUENCE [LARGE SCALE GENOMIC DNA]</scope>
    <source>
        <strain evidence="2">ATCC 19989 / NBRC 14854 / NCTC 10117 / PG18</strain>
    </source>
</reference>
<gene>
    <name evidence="1" type="ordered locus">MBIO_0427</name>
</gene>
<dbReference type="KEGG" id="mfp:MBIO_0427"/>
<dbReference type="EMBL" id="AP009608">
    <property type="protein sequence ID" value="BAH69692.1"/>
    <property type="molecule type" value="Genomic_DNA"/>
</dbReference>
<keyword evidence="2" id="KW-1185">Reference proteome</keyword>
<dbReference type="GO" id="GO:0006046">
    <property type="term" value="P:N-acetylglucosamine catabolic process"/>
    <property type="evidence" value="ECO:0007669"/>
    <property type="project" value="TreeGrafter"/>
</dbReference>
<dbReference type="GO" id="GO:0005737">
    <property type="term" value="C:cytoplasm"/>
    <property type="evidence" value="ECO:0007669"/>
    <property type="project" value="TreeGrafter"/>
</dbReference>
<sequence length="251" mass="28562">MILRSPMAIKYLSMNNYSDICEYVSQVIENQLFMKPNSNIAINATDDFRGIYSQIVNDVKKGKYSFNKVNFFLTEEIANVTKNTITSVYSFFDKNLLAPINMPTNQIFFPITFAPTKDQQYDPFIFKNKAFDLSIVFLGKNGELGYIDKFKNYNSDYTSNFWLNNDLLNNFKIMQRNNQLNSLEIYSIGSGALFNSKKILVIALGLDKSNTIFKLMNTKTVNSKFAASMLIQHNDATLIADAPSGLAIKKN</sequence>
<evidence type="ECO:0008006" key="3">
    <source>
        <dbReference type="Google" id="ProtNLM"/>
    </source>
</evidence>
<dbReference type="HOGENOM" id="CLU_1132611_0_0_14"/>
<dbReference type="GO" id="GO:0006043">
    <property type="term" value="P:glucosamine catabolic process"/>
    <property type="evidence" value="ECO:0007669"/>
    <property type="project" value="TreeGrafter"/>
</dbReference>
<dbReference type="AlphaFoldDB" id="C4XEX0"/>
<dbReference type="GO" id="GO:0019262">
    <property type="term" value="P:N-acetylneuraminate catabolic process"/>
    <property type="evidence" value="ECO:0007669"/>
    <property type="project" value="TreeGrafter"/>
</dbReference>
<dbReference type="GO" id="GO:0042802">
    <property type="term" value="F:identical protein binding"/>
    <property type="evidence" value="ECO:0007669"/>
    <property type="project" value="TreeGrafter"/>
</dbReference>
<dbReference type="PATRIC" id="fig|496833.3.peg.853"/>
<accession>C4XEX0</accession>
<dbReference type="eggNOG" id="COG0363">
    <property type="taxonomic scope" value="Bacteria"/>
</dbReference>
<protein>
    <recommendedName>
        <fullName evidence="3">Glucosamine-6-phosphate deaminase</fullName>
    </recommendedName>
</protein>
<dbReference type="SUPFAM" id="SSF100950">
    <property type="entry name" value="NagB/RpiA/CoA transferase-like"/>
    <property type="match status" value="1"/>
</dbReference>
<organism evidence="1 2">
    <name type="scientific">Mycoplasmopsis fermentans (strain ATCC 19989 / NBRC 14854 / NCTC 10117 / PG18)</name>
    <name type="common">Mycoplasma fermentans</name>
    <dbReference type="NCBI Taxonomy" id="496833"/>
    <lineage>
        <taxon>Bacteria</taxon>
        <taxon>Bacillati</taxon>
        <taxon>Mycoplasmatota</taxon>
        <taxon>Mycoplasmoidales</taxon>
        <taxon>Metamycoplasmataceae</taxon>
        <taxon>Mycoplasmopsis</taxon>
    </lineage>
</organism>
<evidence type="ECO:0000313" key="1">
    <source>
        <dbReference type="EMBL" id="BAH69692.1"/>
    </source>
</evidence>
<dbReference type="InterPro" id="IPR037171">
    <property type="entry name" value="NagB/RpiA_transferase-like"/>
</dbReference>
<dbReference type="PANTHER" id="PTHR11280:SF5">
    <property type="entry name" value="GLUCOSAMINE-6-PHOSPHATE ISOMERASE"/>
    <property type="match status" value="1"/>
</dbReference>
<dbReference type="InterPro" id="IPR004547">
    <property type="entry name" value="Glucosamine6P_isomerase"/>
</dbReference>
<name>C4XEX0_MYCFP</name>
<dbReference type="Proteomes" id="UP000006810">
    <property type="component" value="Chromosome"/>
</dbReference>
<dbReference type="Gene3D" id="3.40.50.1360">
    <property type="match status" value="1"/>
</dbReference>
<evidence type="ECO:0000313" key="2">
    <source>
        <dbReference type="Proteomes" id="UP000006810"/>
    </source>
</evidence>
<proteinExistence type="predicted"/>
<dbReference type="GO" id="GO:0004342">
    <property type="term" value="F:glucosamine-6-phosphate deaminase activity"/>
    <property type="evidence" value="ECO:0007669"/>
    <property type="project" value="InterPro"/>
</dbReference>
<dbReference type="PANTHER" id="PTHR11280">
    <property type="entry name" value="GLUCOSAMINE-6-PHOSPHATE ISOMERASE"/>
    <property type="match status" value="1"/>
</dbReference>